<dbReference type="RefSeq" id="WP_104680081.1">
    <property type="nucleotide sequence ID" value="NZ_CP026925.1"/>
</dbReference>
<dbReference type="Gene3D" id="3.40.50.720">
    <property type="entry name" value="NAD(P)-binding Rossmann-like Domain"/>
    <property type="match status" value="1"/>
</dbReference>
<name>A0A2L2LKT2_AGRTU</name>
<sequence length="462" mass="49387">MSNIAITPDDLHRGVKMALDTGEAETVAEGYALFERYRVNILVGPEIATSRAHQIALLTMVNAGQRTLLGGVYVVALPEVPLLVDVPDLGSSLSEAVLSLGGQLPEHPIKDSPTIVLGSVDLSSTLPGLHIIATFDGWRGGVGPSGSCERIPEHAGSVLGATLAGALAISEIFQNLRGYAVACRRVVGFSLWNPSSLDWQTQGGEPEIRAMPSRLWLMGLGHLGQAYLWVFGLFDYQNPSDVEITLQDFDRLTKSNVSTSVLTSSDRVGELKTRVMAEWAEGRGFKSRIVERKFDGDLGLTDADPQVALCGVDNLMARAAIDEGGFKLVVEAGLGAGPEEYVAARIHTFPASVTSKSKWGDAEHDRATGQGRAYDALLEAGAVDECGLVQLATRTVGAPFVGLVTACLVVAELARRIHGGPELEVVDLSLKTPRELMSVPSAKESRPWSHGFAKLREAYLKP</sequence>
<evidence type="ECO:0000313" key="1">
    <source>
        <dbReference type="EMBL" id="AVH44952.1"/>
    </source>
</evidence>
<dbReference type="GO" id="GO:0008641">
    <property type="term" value="F:ubiquitin-like modifier activating enzyme activity"/>
    <property type="evidence" value="ECO:0007669"/>
    <property type="project" value="InterPro"/>
</dbReference>
<dbReference type="EMBL" id="CP026925">
    <property type="protein sequence ID" value="AVH44952.1"/>
    <property type="molecule type" value="Genomic_DNA"/>
</dbReference>
<gene>
    <name evidence="1" type="ORF">At1D1609_49120</name>
</gene>
<dbReference type="SUPFAM" id="SSF69572">
    <property type="entry name" value="Activating enzymes of the ubiquitin-like proteins"/>
    <property type="match status" value="1"/>
</dbReference>
<dbReference type="InterPro" id="IPR035985">
    <property type="entry name" value="Ubiquitin-activating_enz"/>
</dbReference>
<accession>A0A2L2LKT2</accession>
<protein>
    <recommendedName>
        <fullName evidence="3">Thiamine biosynthesis protein ThiF</fullName>
    </recommendedName>
</protein>
<dbReference type="AlphaFoldDB" id="A0A2L2LKT2"/>
<dbReference type="Proteomes" id="UP000237717">
    <property type="component" value="Chromosome II"/>
</dbReference>
<reference evidence="1 2" key="1">
    <citation type="submission" date="2018-02" db="EMBL/GenBank/DDBJ databases">
        <title>Complete genome sequence of Agrobacterium tumefaciens 1D1609.</title>
        <authorList>
            <person name="Cho S.-T."/>
            <person name="Haryono M."/>
            <person name="Chang H.-H."/>
            <person name="Santos M.N."/>
            <person name="Lai E.-M."/>
            <person name="Kuo C.-H."/>
        </authorList>
    </citation>
    <scope>NUCLEOTIDE SEQUENCE [LARGE SCALE GENOMIC DNA]</scope>
    <source>
        <strain evidence="1 2">1D1609</strain>
    </source>
</reference>
<evidence type="ECO:0008006" key="3">
    <source>
        <dbReference type="Google" id="ProtNLM"/>
    </source>
</evidence>
<proteinExistence type="predicted"/>
<evidence type="ECO:0000313" key="2">
    <source>
        <dbReference type="Proteomes" id="UP000237717"/>
    </source>
</evidence>
<organism evidence="1 2">
    <name type="scientific">Agrobacterium tumefaciens</name>
    <dbReference type="NCBI Taxonomy" id="358"/>
    <lineage>
        <taxon>Bacteria</taxon>
        <taxon>Pseudomonadati</taxon>
        <taxon>Pseudomonadota</taxon>
        <taxon>Alphaproteobacteria</taxon>
        <taxon>Hyphomicrobiales</taxon>
        <taxon>Rhizobiaceae</taxon>
        <taxon>Rhizobium/Agrobacterium group</taxon>
        <taxon>Agrobacterium</taxon>
        <taxon>Agrobacterium tumefaciens complex</taxon>
    </lineage>
</organism>